<keyword evidence="4" id="KW-0732">Signal</keyword>
<dbReference type="Proteomes" id="UP000001693">
    <property type="component" value="Chromosome"/>
</dbReference>
<dbReference type="OrthoDB" id="9802352at2"/>
<dbReference type="HOGENOM" id="CLU_016564_1_1_4"/>
<dbReference type="EMBL" id="CP001013">
    <property type="protein sequence ID" value="ACB35314.1"/>
    <property type="molecule type" value="Genomic_DNA"/>
</dbReference>
<organism evidence="6 7">
    <name type="scientific">Leptothrix cholodnii (strain ATCC 51168 / LMG 8142 / SP-6)</name>
    <name type="common">Leptothrix discophora (strain SP-6)</name>
    <dbReference type="NCBI Taxonomy" id="395495"/>
    <lineage>
        <taxon>Bacteria</taxon>
        <taxon>Pseudomonadati</taxon>
        <taxon>Pseudomonadota</taxon>
        <taxon>Betaproteobacteria</taxon>
        <taxon>Burkholderiales</taxon>
        <taxon>Sphaerotilaceae</taxon>
        <taxon>Leptothrix</taxon>
    </lineage>
</organism>
<keyword evidence="3" id="KW-0067">ATP-binding</keyword>
<proteinExistence type="inferred from homology"/>
<keyword evidence="7" id="KW-1185">Reference proteome</keyword>
<dbReference type="SUPFAM" id="SSF52540">
    <property type="entry name" value="P-loop containing nucleoside triphosphate hydrolases"/>
    <property type="match status" value="1"/>
</dbReference>
<feature type="signal peptide" evidence="4">
    <location>
        <begin position="1"/>
        <end position="22"/>
    </location>
</feature>
<comment type="similarity">
    <text evidence="1">Belongs to the AAA ATPase family.</text>
</comment>
<dbReference type="KEGG" id="lch:Lcho_3054"/>
<gene>
    <name evidence="6" type="ordered locus">Lcho_3054</name>
</gene>
<evidence type="ECO:0000259" key="5">
    <source>
        <dbReference type="SMART" id="SM00382"/>
    </source>
</evidence>
<dbReference type="PANTHER" id="PTHR23073">
    <property type="entry name" value="26S PROTEASOME REGULATORY SUBUNIT"/>
    <property type="match status" value="1"/>
</dbReference>
<dbReference type="RefSeq" id="WP_012348065.1">
    <property type="nucleotide sequence ID" value="NC_010524.1"/>
</dbReference>
<evidence type="ECO:0000256" key="3">
    <source>
        <dbReference type="ARBA" id="ARBA00022840"/>
    </source>
</evidence>
<evidence type="ECO:0000313" key="6">
    <source>
        <dbReference type="EMBL" id="ACB35314.1"/>
    </source>
</evidence>
<evidence type="ECO:0000313" key="7">
    <source>
        <dbReference type="Proteomes" id="UP000001693"/>
    </source>
</evidence>
<keyword evidence="2" id="KW-0547">Nucleotide-binding</keyword>
<dbReference type="InterPro" id="IPR050221">
    <property type="entry name" value="26S_Proteasome_ATPase"/>
</dbReference>
<evidence type="ECO:0000256" key="4">
    <source>
        <dbReference type="SAM" id="SignalP"/>
    </source>
</evidence>
<feature type="chain" id="PRO_5002771045" evidence="4">
    <location>
        <begin position="23"/>
        <end position="725"/>
    </location>
</feature>
<reference evidence="6 7" key="1">
    <citation type="submission" date="2008-03" db="EMBL/GenBank/DDBJ databases">
        <title>Complete sequence of Leptothrix cholodnii SP-6.</title>
        <authorList>
            <consortium name="US DOE Joint Genome Institute"/>
            <person name="Copeland A."/>
            <person name="Lucas S."/>
            <person name="Lapidus A."/>
            <person name="Glavina del Rio T."/>
            <person name="Dalin E."/>
            <person name="Tice H."/>
            <person name="Bruce D."/>
            <person name="Goodwin L."/>
            <person name="Pitluck S."/>
            <person name="Chertkov O."/>
            <person name="Brettin T."/>
            <person name="Detter J.C."/>
            <person name="Han C."/>
            <person name="Kuske C.R."/>
            <person name="Schmutz J."/>
            <person name="Larimer F."/>
            <person name="Land M."/>
            <person name="Hauser L."/>
            <person name="Kyrpides N."/>
            <person name="Lykidis A."/>
            <person name="Emerson D."/>
            <person name="Richardson P."/>
        </authorList>
    </citation>
    <scope>NUCLEOTIDE SEQUENCE [LARGE SCALE GENOMIC DNA]</scope>
    <source>
        <strain evidence="7">ATCC 51168 / LMG 8142 / SP-6</strain>
    </source>
</reference>
<dbReference type="AlphaFoldDB" id="B1Y033"/>
<dbReference type="STRING" id="395495.Lcho_3054"/>
<dbReference type="eggNOG" id="COG0464">
    <property type="taxonomic scope" value="Bacteria"/>
</dbReference>
<sequence length="725" mass="75137" precursor="true">MNAPACATTLAASLMPPLHALALGALPQAAGDAADSNASAEAGWLRAQRVGEPGLYSWHAWAASPPPADRLLHTLATGLPLRPVEVIAVALAVAAELDASVARVVAWLQAPAGTSASSRPNVGLLLALAQALGVGASAGDLLDGSARATGLLQLEMDADPAAGPRATAAPVLPLVEQSVQVPLPLALLLRDGQARWPGVALLTGDEEPAPASLREAAARQAAALRLAQSWRADAASHSSGPALVVRAGHPRVARAAAAWVAQALGQRAAVFDSDAADRHGAGSPAGAAHGTGAAPRGSGLWLVANGALPVWCVELAPGETRHLPSWPGYRGPVLVACGPDGCIESDGDTLPSWRVPLPLAGERSALWLAVTGDAALAAQLGTQQRHDAARIRLLGRAARHQAHLEGAAQVGWAQLGRAARQGVAADLGTLAELMPEAIDDAALVVSPALGATLAALQQRCQCREGLTDGLGPAARARYRPGVRSLFVGPSGTGKTLAAGWLATRLGLPLYRVDVASVSSKYIGETEKNLSQLFARAEHAEVVLLFDEADALFGKRTEVKESNDRHANAQTNYLLQRIESFEGIAILTSNSRSRFDSAFTRRLDAIVDFPAPTPQERHALWRAHLGETQLQEQLHGRLHARQQPQRLDVALLNRIASSCDLAGGHIRNAVLAAAACAHAAGGAITEAQLLQAIAAEYQKLGKALPAGLAERHGATPRPPSDPQESP</sequence>
<dbReference type="Pfam" id="PF00004">
    <property type="entry name" value="AAA"/>
    <property type="match status" value="1"/>
</dbReference>
<dbReference type="GO" id="GO:0016887">
    <property type="term" value="F:ATP hydrolysis activity"/>
    <property type="evidence" value="ECO:0007669"/>
    <property type="project" value="InterPro"/>
</dbReference>
<evidence type="ECO:0000256" key="2">
    <source>
        <dbReference type="ARBA" id="ARBA00022741"/>
    </source>
</evidence>
<dbReference type="SMART" id="SM00382">
    <property type="entry name" value="AAA"/>
    <property type="match status" value="1"/>
</dbReference>
<dbReference type="InterPro" id="IPR003959">
    <property type="entry name" value="ATPase_AAA_core"/>
</dbReference>
<evidence type="ECO:0000256" key="1">
    <source>
        <dbReference type="ARBA" id="ARBA00006914"/>
    </source>
</evidence>
<dbReference type="CDD" id="cd19481">
    <property type="entry name" value="RecA-like_protease"/>
    <property type="match status" value="1"/>
</dbReference>
<name>B1Y033_LEPCP</name>
<accession>B1Y033</accession>
<dbReference type="Gene3D" id="3.40.50.300">
    <property type="entry name" value="P-loop containing nucleotide triphosphate hydrolases"/>
    <property type="match status" value="1"/>
</dbReference>
<protein>
    <submittedName>
        <fullName evidence="6">AAA ATPase central domain protein</fullName>
    </submittedName>
</protein>
<dbReference type="InterPro" id="IPR003593">
    <property type="entry name" value="AAA+_ATPase"/>
</dbReference>
<dbReference type="GO" id="GO:0005524">
    <property type="term" value="F:ATP binding"/>
    <property type="evidence" value="ECO:0007669"/>
    <property type="project" value="UniProtKB-KW"/>
</dbReference>
<dbReference type="InterPro" id="IPR027417">
    <property type="entry name" value="P-loop_NTPase"/>
</dbReference>
<feature type="domain" description="AAA+ ATPase" evidence="5">
    <location>
        <begin position="480"/>
        <end position="612"/>
    </location>
</feature>